<reference evidence="2 3" key="1">
    <citation type="journal article" date="2020" name="Antonie Van Leeuwenhoek">
        <title>Rhodopirellula heiligendammensis sp. nov., Rhodopirellula pilleata sp. nov., and Rhodopirellula solitaria sp. nov. isolated from natural or artificial marine surfaces in Northern Germany and California, USA, and emended description of the genus Rhodopirellula.</title>
        <authorList>
            <person name="Kallscheuer N."/>
            <person name="Wiegand S."/>
            <person name="Jogler M."/>
            <person name="Boedeker C."/>
            <person name="Peeters S.H."/>
            <person name="Rast P."/>
            <person name="Heuer A."/>
            <person name="Jetten M.S.M."/>
            <person name="Rohde M."/>
            <person name="Jogler C."/>
        </authorList>
    </citation>
    <scope>NUCLEOTIDE SEQUENCE [LARGE SCALE GENOMIC DNA]</scope>
    <source>
        <strain evidence="2 3">Poly21</strain>
    </source>
</reference>
<dbReference type="InterPro" id="IPR052344">
    <property type="entry name" value="Transposase-related"/>
</dbReference>
<dbReference type="PANTHER" id="PTHR33678">
    <property type="entry name" value="BLL1576 PROTEIN"/>
    <property type="match status" value="1"/>
</dbReference>
<evidence type="ECO:0000259" key="1">
    <source>
        <dbReference type="Pfam" id="PF03050"/>
    </source>
</evidence>
<dbReference type="Proteomes" id="UP000319908">
    <property type="component" value="Unassembled WGS sequence"/>
</dbReference>
<accession>A0A5C6BEL6</accession>
<dbReference type="EMBL" id="SJPU01000005">
    <property type="protein sequence ID" value="TWU09931.1"/>
    <property type="molecule type" value="Genomic_DNA"/>
</dbReference>
<comment type="caution">
    <text evidence="2">The sequence shown here is derived from an EMBL/GenBank/DDBJ whole genome shotgun (WGS) entry which is preliminary data.</text>
</comment>
<evidence type="ECO:0000313" key="2">
    <source>
        <dbReference type="EMBL" id="TWU09931.1"/>
    </source>
</evidence>
<dbReference type="PANTHER" id="PTHR33678:SF2">
    <property type="match status" value="1"/>
</dbReference>
<dbReference type="InterPro" id="IPR004291">
    <property type="entry name" value="Transposase_IS66_central"/>
</dbReference>
<protein>
    <submittedName>
        <fullName evidence="2">Transposase IS66 family protein</fullName>
    </submittedName>
</protein>
<dbReference type="AlphaFoldDB" id="A0A5C6BEL6"/>
<evidence type="ECO:0000313" key="3">
    <source>
        <dbReference type="Proteomes" id="UP000319908"/>
    </source>
</evidence>
<name>A0A5C6BEL6_9BACT</name>
<dbReference type="Pfam" id="PF03050">
    <property type="entry name" value="DDE_Tnp_IS66"/>
    <property type="match status" value="1"/>
</dbReference>
<feature type="domain" description="Transposase IS66 central" evidence="1">
    <location>
        <begin position="240"/>
        <end position="381"/>
    </location>
</feature>
<keyword evidence="3" id="KW-1185">Reference proteome</keyword>
<gene>
    <name evidence="2" type="ORF">Poly21_52590</name>
</gene>
<sequence length="382" mass="42884">MAKFVPVSFKDTSDRPAPAADHVIATIELPGCIRIRVEVPADSQPKPPRKSDRKFPDHLPRIERIVDLPEDRREGLKLIGYDEIETLEWIRPELRVRVNKYAKYVQPVEKNRVDDEPSIISPERPTGLVAGDRFDRCRSHCLETLLSPAVLPPSSPVAGSDWTPSRSTLANIESSVEFALRPLAERLRPFLKTDACVDCDDTGVVLITPQAIPGLSNHPRPERIGEVLEKAIASGKPSIQANFWGYYASRLPVVAFDFTVSRHRDGPGDVLADYEGTLLGDCWSGLQKIDVRSDSRITFAACWAHARRKIDERRIAFPIQVAKLKSLIRMLYGIEDQIKDLNDAVRLSWRQCLSRHVPGLIDEHLRSETMSSPKVLPKSNLG</sequence>
<proteinExistence type="predicted"/>
<organism evidence="2 3">
    <name type="scientific">Allorhodopirellula heiligendammensis</name>
    <dbReference type="NCBI Taxonomy" id="2714739"/>
    <lineage>
        <taxon>Bacteria</taxon>
        <taxon>Pseudomonadati</taxon>
        <taxon>Planctomycetota</taxon>
        <taxon>Planctomycetia</taxon>
        <taxon>Pirellulales</taxon>
        <taxon>Pirellulaceae</taxon>
        <taxon>Allorhodopirellula</taxon>
    </lineage>
</organism>